<proteinExistence type="inferred from homology"/>
<evidence type="ECO:0000256" key="3">
    <source>
        <dbReference type="ARBA" id="ARBA00015991"/>
    </source>
</evidence>
<dbReference type="RefSeq" id="WP_123779447.1">
    <property type="nucleotide sequence ID" value="NZ_RKMG01000005.1"/>
</dbReference>
<keyword evidence="9" id="KW-1185">Reference proteome</keyword>
<evidence type="ECO:0000256" key="4">
    <source>
        <dbReference type="ARBA" id="ARBA00047645"/>
    </source>
</evidence>
<dbReference type="EC" id="3.6.1.7" evidence="2 5"/>
<dbReference type="InterPro" id="IPR020456">
    <property type="entry name" value="Acylphosphatase"/>
</dbReference>
<dbReference type="SUPFAM" id="SSF54975">
    <property type="entry name" value="Acylphosphatase/BLUF domain-like"/>
    <property type="match status" value="1"/>
</dbReference>
<comment type="catalytic activity">
    <reaction evidence="4 5">
        <text>an acyl phosphate + H2O = a carboxylate + phosphate + H(+)</text>
        <dbReference type="Rhea" id="RHEA:14965"/>
        <dbReference type="ChEBI" id="CHEBI:15377"/>
        <dbReference type="ChEBI" id="CHEBI:15378"/>
        <dbReference type="ChEBI" id="CHEBI:29067"/>
        <dbReference type="ChEBI" id="CHEBI:43474"/>
        <dbReference type="ChEBI" id="CHEBI:59918"/>
        <dbReference type="EC" id="3.6.1.7"/>
    </reaction>
</comment>
<evidence type="ECO:0000256" key="5">
    <source>
        <dbReference type="PROSITE-ProRule" id="PRU00520"/>
    </source>
</evidence>
<feature type="domain" description="Acylphosphatase-like" evidence="7">
    <location>
        <begin position="3"/>
        <end position="92"/>
    </location>
</feature>
<organism evidence="8 9">
    <name type="scientific">Aerococcus agrisoli</name>
    <dbReference type="NCBI Taxonomy" id="2487350"/>
    <lineage>
        <taxon>Bacteria</taxon>
        <taxon>Bacillati</taxon>
        <taxon>Bacillota</taxon>
        <taxon>Bacilli</taxon>
        <taxon>Lactobacillales</taxon>
        <taxon>Aerococcaceae</taxon>
        <taxon>Aerococcus</taxon>
    </lineage>
</organism>
<evidence type="ECO:0000256" key="1">
    <source>
        <dbReference type="ARBA" id="ARBA00005614"/>
    </source>
</evidence>
<dbReference type="PANTHER" id="PTHR47268">
    <property type="entry name" value="ACYLPHOSPHATASE"/>
    <property type="match status" value="1"/>
</dbReference>
<reference evidence="8 9" key="1">
    <citation type="submission" date="2018-11" db="EMBL/GenBank/DDBJ databases">
        <title>Aerococcus sp. SJQ22, whole genome shotgun sequence.</title>
        <authorList>
            <person name="Sun L."/>
            <person name="Gao X."/>
            <person name="Chen W."/>
            <person name="Huang K."/>
        </authorList>
    </citation>
    <scope>NUCLEOTIDE SEQUENCE [LARGE SCALE GENOMIC DNA]</scope>
    <source>
        <strain evidence="8 9">SJQ22</strain>
    </source>
</reference>
<protein>
    <recommendedName>
        <fullName evidence="3 5">acylphosphatase</fullName>
        <ecNumber evidence="2 5">3.6.1.7</ecNumber>
    </recommendedName>
</protein>
<dbReference type="PANTHER" id="PTHR47268:SF4">
    <property type="entry name" value="ACYLPHOSPHATASE"/>
    <property type="match status" value="1"/>
</dbReference>
<dbReference type="Gene3D" id="3.30.70.100">
    <property type="match status" value="1"/>
</dbReference>
<dbReference type="AlphaFoldDB" id="A0A3N4GEW4"/>
<name>A0A3N4GEW4_9LACT</name>
<comment type="similarity">
    <text evidence="1 6">Belongs to the acylphosphatase family.</text>
</comment>
<comment type="caution">
    <text evidence="8">The sequence shown here is derived from an EMBL/GenBank/DDBJ whole genome shotgun (WGS) entry which is preliminary data.</text>
</comment>
<dbReference type="InterPro" id="IPR001792">
    <property type="entry name" value="Acylphosphatase-like_dom"/>
</dbReference>
<dbReference type="InterPro" id="IPR036046">
    <property type="entry name" value="Acylphosphatase-like_dom_sf"/>
</dbReference>
<dbReference type="Proteomes" id="UP000273977">
    <property type="component" value="Unassembled WGS sequence"/>
</dbReference>
<dbReference type="EMBL" id="RKMG01000005">
    <property type="protein sequence ID" value="RPA61302.1"/>
    <property type="molecule type" value="Genomic_DNA"/>
</dbReference>
<evidence type="ECO:0000313" key="8">
    <source>
        <dbReference type="EMBL" id="RPA61302.1"/>
    </source>
</evidence>
<evidence type="ECO:0000313" key="9">
    <source>
        <dbReference type="Proteomes" id="UP000273977"/>
    </source>
</evidence>
<dbReference type="PROSITE" id="PS00150">
    <property type="entry name" value="ACYLPHOSPHATASE_1"/>
    <property type="match status" value="1"/>
</dbReference>
<dbReference type="OrthoDB" id="9808093at2"/>
<dbReference type="Pfam" id="PF00708">
    <property type="entry name" value="Acylphosphatase"/>
    <property type="match status" value="1"/>
</dbReference>
<dbReference type="GO" id="GO:0003998">
    <property type="term" value="F:acylphosphatase activity"/>
    <property type="evidence" value="ECO:0007669"/>
    <property type="project" value="UniProtKB-EC"/>
</dbReference>
<evidence type="ECO:0000259" key="7">
    <source>
        <dbReference type="PROSITE" id="PS51160"/>
    </source>
</evidence>
<gene>
    <name evidence="8" type="ORF">EF384_02675</name>
</gene>
<evidence type="ECO:0000256" key="2">
    <source>
        <dbReference type="ARBA" id="ARBA00012150"/>
    </source>
</evidence>
<accession>A0A3N4GEW4</accession>
<dbReference type="PROSITE" id="PS51160">
    <property type="entry name" value="ACYLPHOSPHATASE_3"/>
    <property type="match status" value="1"/>
</dbReference>
<feature type="active site" evidence="5">
    <location>
        <position position="18"/>
    </location>
</feature>
<evidence type="ECO:0000256" key="6">
    <source>
        <dbReference type="RuleBase" id="RU004168"/>
    </source>
</evidence>
<feature type="active site" evidence="5">
    <location>
        <position position="36"/>
    </location>
</feature>
<dbReference type="InterPro" id="IPR017968">
    <property type="entry name" value="Acylphosphatase_CS"/>
</dbReference>
<keyword evidence="5" id="KW-0378">Hydrolase</keyword>
<sequence>MKTYKYHVIGRVQGVGFRNSTTMLGTQMGLGGSARNLDDGSVEVIVQADEEQLAEFLQALKHNRNNPFARVDGIQLIDSYESEKMTKFSAIY</sequence>